<dbReference type="SUPFAM" id="SSF51430">
    <property type="entry name" value="NAD(P)-linked oxidoreductase"/>
    <property type="match status" value="1"/>
</dbReference>
<dbReference type="OrthoDB" id="9768851at2"/>
<protein>
    <submittedName>
        <fullName evidence="3">Aldo/keto reductase</fullName>
    </submittedName>
    <submittedName>
        <fullName evidence="2">D-threo-aldose 1-dehydrogenase</fullName>
        <ecNumber evidence="2">1.1.1.122</ecNumber>
    </submittedName>
</protein>
<name>A0A4Q2MDT3_9MICO</name>
<dbReference type="PANTHER" id="PTHR42686">
    <property type="entry name" value="GH17980P-RELATED"/>
    <property type="match status" value="1"/>
</dbReference>
<evidence type="ECO:0000313" key="3">
    <source>
        <dbReference type="EMBL" id="RXZ88301.1"/>
    </source>
</evidence>
<gene>
    <name evidence="2" type="ORF">BJ972_001994</name>
    <name evidence="3" type="ORF">ESP50_03760</name>
</gene>
<dbReference type="GO" id="GO:0005829">
    <property type="term" value="C:cytosol"/>
    <property type="evidence" value="ECO:0007669"/>
    <property type="project" value="TreeGrafter"/>
</dbReference>
<evidence type="ECO:0000313" key="4">
    <source>
        <dbReference type="Proteomes" id="UP000292686"/>
    </source>
</evidence>
<dbReference type="EC" id="1.1.1.122" evidence="2"/>
<dbReference type="RefSeq" id="WP_129172566.1">
    <property type="nucleotide sequence ID" value="NZ_JACCBI010000001.1"/>
</dbReference>
<organism evidence="3 4">
    <name type="scientific">Agromyces atrinae</name>
    <dbReference type="NCBI Taxonomy" id="592376"/>
    <lineage>
        <taxon>Bacteria</taxon>
        <taxon>Bacillati</taxon>
        <taxon>Actinomycetota</taxon>
        <taxon>Actinomycetes</taxon>
        <taxon>Micrococcales</taxon>
        <taxon>Microbacteriaceae</taxon>
        <taxon>Agromyces</taxon>
    </lineage>
</organism>
<evidence type="ECO:0000313" key="5">
    <source>
        <dbReference type="Proteomes" id="UP000581087"/>
    </source>
</evidence>
<accession>A0A4Q2MDT3</accession>
<dbReference type="GO" id="GO:0047834">
    <property type="term" value="F:D-threo-aldose 1-dehydrogenase activity"/>
    <property type="evidence" value="ECO:0007669"/>
    <property type="project" value="UniProtKB-EC"/>
</dbReference>
<dbReference type="PANTHER" id="PTHR42686:SF1">
    <property type="entry name" value="GH17980P-RELATED"/>
    <property type="match status" value="1"/>
</dbReference>
<comment type="caution">
    <text evidence="3">The sequence shown here is derived from an EMBL/GenBank/DDBJ whole genome shotgun (WGS) entry which is preliminary data.</text>
</comment>
<reference evidence="3 4" key="1">
    <citation type="submission" date="2019-01" db="EMBL/GenBank/DDBJ databases">
        <title>Agromyces.</title>
        <authorList>
            <person name="Li J."/>
        </authorList>
    </citation>
    <scope>NUCLEOTIDE SEQUENCE [LARGE SCALE GENOMIC DNA]</scope>
    <source>
        <strain evidence="3 4">DSM 23870</strain>
    </source>
</reference>
<keyword evidence="2" id="KW-0560">Oxidoreductase</keyword>
<keyword evidence="4" id="KW-1185">Reference proteome</keyword>
<evidence type="ECO:0000259" key="1">
    <source>
        <dbReference type="Pfam" id="PF00248"/>
    </source>
</evidence>
<dbReference type="InterPro" id="IPR020471">
    <property type="entry name" value="AKR"/>
</dbReference>
<sequence>MTRSTVPPFDRASLGALGLGAAPLGNLYRAIDDDSARAVVDGMWDGGVRYFDTAPHYGLGLSERRLGAALAERPRDEYVISTKIGRVLEPVANPDGALDDGFVVPADRVRRWDFSADGVRRSLDESLERLGLDRVDIVYVHDPDDHLEQAIAEALPALVALRDEGIVGAIGVGANSADVIARFIETGDLDLAMVAGRYTLLEQPALADVFPAAERHGTGVVAVGVYNSGLLATSTPSADAHYNYGPVPADVLARARELAAVCAAHDVELPHAAVQFALRHPLVVNATVGVGKPHHVASTIRYATAAVPDALWVDLADRGLIPAGH</sequence>
<dbReference type="CDD" id="cd19152">
    <property type="entry name" value="AKR_AKR15A"/>
    <property type="match status" value="1"/>
</dbReference>
<reference evidence="2 5" key="2">
    <citation type="submission" date="2020-07" db="EMBL/GenBank/DDBJ databases">
        <title>Sequencing the genomes of 1000 actinobacteria strains.</title>
        <authorList>
            <person name="Klenk H.-P."/>
        </authorList>
    </citation>
    <scope>NUCLEOTIDE SEQUENCE [LARGE SCALE GENOMIC DNA]</scope>
    <source>
        <strain evidence="2 5">DSM 23870</strain>
    </source>
</reference>
<dbReference type="AlphaFoldDB" id="A0A4Q2MDT3"/>
<feature type="domain" description="NADP-dependent oxidoreductase" evidence="1">
    <location>
        <begin position="17"/>
        <end position="305"/>
    </location>
</feature>
<dbReference type="InterPro" id="IPR036812">
    <property type="entry name" value="NAD(P)_OxRdtase_dom_sf"/>
</dbReference>
<dbReference type="EMBL" id="SDPM01000001">
    <property type="protein sequence ID" value="RXZ88301.1"/>
    <property type="molecule type" value="Genomic_DNA"/>
</dbReference>
<dbReference type="Proteomes" id="UP000581087">
    <property type="component" value="Unassembled WGS sequence"/>
</dbReference>
<dbReference type="EMBL" id="JACCBI010000001">
    <property type="protein sequence ID" value="NYD67475.1"/>
    <property type="molecule type" value="Genomic_DNA"/>
</dbReference>
<dbReference type="InterPro" id="IPR023210">
    <property type="entry name" value="NADP_OxRdtase_dom"/>
</dbReference>
<dbReference type="Gene3D" id="3.20.20.100">
    <property type="entry name" value="NADP-dependent oxidoreductase domain"/>
    <property type="match status" value="1"/>
</dbReference>
<evidence type="ECO:0000313" key="2">
    <source>
        <dbReference type="EMBL" id="NYD67475.1"/>
    </source>
</evidence>
<dbReference type="Proteomes" id="UP000292686">
    <property type="component" value="Unassembled WGS sequence"/>
</dbReference>
<dbReference type="Pfam" id="PF00248">
    <property type="entry name" value="Aldo_ket_red"/>
    <property type="match status" value="1"/>
</dbReference>
<proteinExistence type="predicted"/>